<dbReference type="KEGG" id="caqa:MICH65_0586"/>
<gene>
    <name evidence="3" type="ORF">MICH65_0586</name>
</gene>
<proteinExistence type="predicted"/>
<dbReference type="AlphaFoldDB" id="A0A857N610"/>
<sequence length="245" mass="27940">MTLSAIVLTHNSQDTLDTCLSSLEFANELLVIDDLSTDNTPTIAKRHHAKVIPHPLTDFAAQRNFALKQATCNWVLFVDSDESVPPTLAKQILKAIKSTNINGYYLKRQDIFLNKTLRHGETSQVRLLRLAKKSAGTWQRPVHEFWHIKGQTSTLTHPLLHQRNLSFSQFIDRLNHYTDLDAKALLAENKPFSYFDLLLKPLGKFVYNYFVLLGFLDGFPGFIMAFSMSLHSLIVRIKLYEHASA</sequence>
<feature type="transmembrane region" description="Helical" evidence="1">
    <location>
        <begin position="206"/>
        <end position="230"/>
    </location>
</feature>
<dbReference type="SUPFAM" id="SSF53448">
    <property type="entry name" value="Nucleotide-diphospho-sugar transferases"/>
    <property type="match status" value="1"/>
</dbReference>
<dbReference type="EMBL" id="CP047901">
    <property type="protein sequence ID" value="QHO63567.1"/>
    <property type="molecule type" value="Genomic_DNA"/>
</dbReference>
<dbReference type="PANTHER" id="PTHR43630:SF2">
    <property type="entry name" value="GLYCOSYLTRANSFERASE"/>
    <property type="match status" value="1"/>
</dbReference>
<dbReference type="Gene3D" id="3.90.550.10">
    <property type="entry name" value="Spore Coat Polysaccharide Biosynthesis Protein SpsA, Chain A"/>
    <property type="match status" value="1"/>
</dbReference>
<evidence type="ECO:0000313" key="3">
    <source>
        <dbReference type="EMBL" id="QHO63567.1"/>
    </source>
</evidence>
<keyword evidence="1" id="KW-0812">Transmembrane</keyword>
<feature type="domain" description="Glycosyltransferase 2-like" evidence="2">
    <location>
        <begin position="4"/>
        <end position="123"/>
    </location>
</feature>
<dbReference type="Pfam" id="PF00535">
    <property type="entry name" value="Glycos_transf_2"/>
    <property type="match status" value="1"/>
</dbReference>
<keyword evidence="1" id="KW-0472">Membrane</keyword>
<reference evidence="4" key="1">
    <citation type="journal article" date="2020" name="Microorganisms">
        <title>Complete Genome of a Member of a New Bacterial Lineage in the Microgenomates Group Reveals an Unusual Nucleotide Composition Disparity Between Two Strands of DNA and Limited Metabolic Potential.</title>
        <authorList>
            <person name="Kadnikov V.V."/>
            <person name="Mardanov A.V."/>
            <person name="Beletsky A.V."/>
            <person name="Karnachuk O.V."/>
            <person name="Ravin N.V."/>
        </authorList>
    </citation>
    <scope>NUCLEOTIDE SEQUENCE [LARGE SCALE GENOMIC DNA]</scope>
</reference>
<dbReference type="Proteomes" id="UP000463983">
    <property type="component" value="Chromosome"/>
</dbReference>
<evidence type="ECO:0000259" key="2">
    <source>
        <dbReference type="Pfam" id="PF00535"/>
    </source>
</evidence>
<keyword evidence="1" id="KW-1133">Transmembrane helix</keyword>
<dbReference type="InterPro" id="IPR001173">
    <property type="entry name" value="Glyco_trans_2-like"/>
</dbReference>
<accession>A0A857N610</accession>
<keyword evidence="3" id="KW-0808">Transferase</keyword>
<evidence type="ECO:0000313" key="4">
    <source>
        <dbReference type="Proteomes" id="UP000463983"/>
    </source>
</evidence>
<dbReference type="PANTHER" id="PTHR43630">
    <property type="entry name" value="POLY-BETA-1,6-N-ACETYL-D-GLUCOSAMINE SYNTHASE"/>
    <property type="match status" value="1"/>
</dbReference>
<protein>
    <submittedName>
        <fullName evidence="3">Glycosyltransferase family 2 protein</fullName>
    </submittedName>
</protein>
<evidence type="ECO:0000256" key="1">
    <source>
        <dbReference type="SAM" id="Phobius"/>
    </source>
</evidence>
<dbReference type="InterPro" id="IPR029044">
    <property type="entry name" value="Nucleotide-diphossugar_trans"/>
</dbReference>
<name>A0A857N610_9BACT</name>
<dbReference type="RefSeq" id="WP_161931944.1">
    <property type="nucleotide sequence ID" value="NZ_CP047901.1"/>
</dbReference>
<keyword evidence="4" id="KW-1185">Reference proteome</keyword>
<dbReference type="GO" id="GO:0016740">
    <property type="term" value="F:transferase activity"/>
    <property type="evidence" value="ECO:0007669"/>
    <property type="project" value="UniProtKB-KW"/>
</dbReference>
<dbReference type="CDD" id="cd02511">
    <property type="entry name" value="Beta4Glucosyltransferase"/>
    <property type="match status" value="1"/>
</dbReference>
<organism evidence="3 4">
    <name type="scientific">Candidatus Chazhemtobacterium aquaticus</name>
    <dbReference type="NCBI Taxonomy" id="2715735"/>
    <lineage>
        <taxon>Bacteria</taxon>
        <taxon>Candidatus Chazhemtobacteraceae</taxon>
        <taxon>Candidatus Chazhemtobacterium</taxon>
    </lineage>
</organism>